<name>A0A978UUC9_ZIZJJ</name>
<dbReference type="AlphaFoldDB" id="A0A978UUC9"/>
<protein>
    <submittedName>
        <fullName evidence="1">Uncharacterized protein</fullName>
    </submittedName>
</protein>
<comment type="caution">
    <text evidence="1">The sequence shown here is derived from an EMBL/GenBank/DDBJ whole genome shotgun (WGS) entry which is preliminary data.</text>
</comment>
<dbReference type="Proteomes" id="UP000813462">
    <property type="component" value="Unassembled WGS sequence"/>
</dbReference>
<evidence type="ECO:0000313" key="2">
    <source>
        <dbReference type="Proteomes" id="UP000813462"/>
    </source>
</evidence>
<accession>A0A978UUC9</accession>
<reference evidence="1" key="1">
    <citation type="journal article" date="2021" name="Front. Plant Sci.">
        <title>Chromosome-Scale Genome Assembly for Chinese Sour Jujube and Insights Into Its Genome Evolution and Domestication Signature.</title>
        <authorList>
            <person name="Shen L.-Y."/>
            <person name="Luo H."/>
            <person name="Wang X.-L."/>
            <person name="Wang X.-M."/>
            <person name="Qiu X.-J."/>
            <person name="Liu H."/>
            <person name="Zhou S.-S."/>
            <person name="Jia K.-H."/>
            <person name="Nie S."/>
            <person name="Bao Y.-T."/>
            <person name="Zhang R.-G."/>
            <person name="Yun Q.-Z."/>
            <person name="Chai Y.-H."/>
            <person name="Lu J.-Y."/>
            <person name="Li Y."/>
            <person name="Zhao S.-W."/>
            <person name="Mao J.-F."/>
            <person name="Jia S.-G."/>
            <person name="Mao Y.-M."/>
        </authorList>
    </citation>
    <scope>NUCLEOTIDE SEQUENCE</scope>
    <source>
        <strain evidence="1">AT0</strain>
        <tissue evidence="1">Leaf</tissue>
    </source>
</reference>
<proteinExistence type="predicted"/>
<evidence type="ECO:0000313" key="1">
    <source>
        <dbReference type="EMBL" id="KAH7518479.1"/>
    </source>
</evidence>
<sequence>MGQEIFLAAQGTDGIGDLEKGALLNLERPRREGFEKADVRGVLRPISKPVSDAVSVLLLDLITTTKQLEKHQRNDRGIWGKKYFLQRKA</sequence>
<gene>
    <name evidence="1" type="ORF">FEM48_Zijuj09G0175800</name>
</gene>
<organism evidence="1 2">
    <name type="scientific">Ziziphus jujuba var. spinosa</name>
    <dbReference type="NCBI Taxonomy" id="714518"/>
    <lineage>
        <taxon>Eukaryota</taxon>
        <taxon>Viridiplantae</taxon>
        <taxon>Streptophyta</taxon>
        <taxon>Embryophyta</taxon>
        <taxon>Tracheophyta</taxon>
        <taxon>Spermatophyta</taxon>
        <taxon>Magnoliopsida</taxon>
        <taxon>eudicotyledons</taxon>
        <taxon>Gunneridae</taxon>
        <taxon>Pentapetalae</taxon>
        <taxon>rosids</taxon>
        <taxon>fabids</taxon>
        <taxon>Rosales</taxon>
        <taxon>Rhamnaceae</taxon>
        <taxon>Paliureae</taxon>
        <taxon>Ziziphus</taxon>
    </lineage>
</organism>
<dbReference type="EMBL" id="JAEACU010000009">
    <property type="protein sequence ID" value="KAH7518479.1"/>
    <property type="molecule type" value="Genomic_DNA"/>
</dbReference>